<keyword evidence="6 11" id="KW-0548">Nucleotidyltransferase</keyword>
<dbReference type="EMBL" id="JAATLK010000001">
    <property type="protein sequence ID" value="NIZ46407.1"/>
    <property type="molecule type" value="Genomic_DNA"/>
</dbReference>
<dbReference type="AlphaFoldDB" id="A0A968GC70"/>
<organism evidence="13 14">
    <name type="scientific">Entomospira nematocerorum</name>
    <dbReference type="NCBI Taxonomy" id="2719987"/>
    <lineage>
        <taxon>Bacteria</taxon>
        <taxon>Pseudomonadati</taxon>
        <taxon>Spirochaetota</taxon>
        <taxon>Spirochaetia</taxon>
        <taxon>Spirochaetales</taxon>
        <taxon>Spirochaetaceae</taxon>
        <taxon>Entomospira</taxon>
    </lineage>
</organism>
<dbReference type="SUPFAM" id="SSF52374">
    <property type="entry name" value="Nucleotidylyl transferase"/>
    <property type="match status" value="1"/>
</dbReference>
<evidence type="ECO:0000259" key="12">
    <source>
        <dbReference type="Pfam" id="PF01467"/>
    </source>
</evidence>
<dbReference type="CDD" id="cd02165">
    <property type="entry name" value="NMNAT"/>
    <property type="match status" value="1"/>
</dbReference>
<evidence type="ECO:0000256" key="10">
    <source>
        <dbReference type="ARBA" id="ARBA00048721"/>
    </source>
</evidence>
<comment type="function">
    <text evidence="1 11">Catalyzes the reversible adenylation of nicotinate mononucleotide (NaMN) to nicotinic acid adenine dinucleotide (NaAD).</text>
</comment>
<dbReference type="HAMAP" id="MF_00244">
    <property type="entry name" value="NaMN_adenylyltr"/>
    <property type="match status" value="1"/>
</dbReference>
<dbReference type="InterPro" id="IPR005248">
    <property type="entry name" value="NadD/NMNAT"/>
</dbReference>
<dbReference type="RefSeq" id="WP_167702876.1">
    <property type="nucleotide sequence ID" value="NZ_CP118168.1"/>
</dbReference>
<keyword evidence="14" id="KW-1185">Reference proteome</keyword>
<dbReference type="NCBIfam" id="TIGR00482">
    <property type="entry name" value="nicotinate (nicotinamide) nucleotide adenylyltransferase"/>
    <property type="match status" value="1"/>
</dbReference>
<name>A0A968GC70_9SPIO</name>
<comment type="catalytic activity">
    <reaction evidence="10 11">
        <text>nicotinate beta-D-ribonucleotide + ATP + H(+) = deamido-NAD(+) + diphosphate</text>
        <dbReference type="Rhea" id="RHEA:22860"/>
        <dbReference type="ChEBI" id="CHEBI:15378"/>
        <dbReference type="ChEBI" id="CHEBI:30616"/>
        <dbReference type="ChEBI" id="CHEBI:33019"/>
        <dbReference type="ChEBI" id="CHEBI:57502"/>
        <dbReference type="ChEBI" id="CHEBI:58437"/>
        <dbReference type="EC" id="2.7.7.18"/>
    </reaction>
</comment>
<evidence type="ECO:0000256" key="5">
    <source>
        <dbReference type="ARBA" id="ARBA00022679"/>
    </source>
</evidence>
<dbReference type="PANTHER" id="PTHR39321">
    <property type="entry name" value="NICOTINATE-NUCLEOTIDE ADENYLYLTRANSFERASE-RELATED"/>
    <property type="match status" value="1"/>
</dbReference>
<dbReference type="Proteomes" id="UP000752013">
    <property type="component" value="Unassembled WGS sequence"/>
</dbReference>
<keyword evidence="8 11" id="KW-0067">ATP-binding</keyword>
<evidence type="ECO:0000256" key="11">
    <source>
        <dbReference type="HAMAP-Rule" id="MF_00244"/>
    </source>
</evidence>
<dbReference type="NCBIfam" id="TIGR00125">
    <property type="entry name" value="cyt_tran_rel"/>
    <property type="match status" value="1"/>
</dbReference>
<evidence type="ECO:0000256" key="4">
    <source>
        <dbReference type="ARBA" id="ARBA00022642"/>
    </source>
</evidence>
<accession>A0A968GC70</accession>
<evidence type="ECO:0000256" key="9">
    <source>
        <dbReference type="ARBA" id="ARBA00023027"/>
    </source>
</evidence>
<keyword evidence="7 11" id="KW-0547">Nucleotide-binding</keyword>
<dbReference type="GO" id="GO:0009435">
    <property type="term" value="P:NAD+ biosynthetic process"/>
    <property type="evidence" value="ECO:0007669"/>
    <property type="project" value="UniProtKB-UniRule"/>
</dbReference>
<proteinExistence type="inferred from homology"/>
<comment type="similarity">
    <text evidence="3 11">Belongs to the NadD family.</text>
</comment>
<keyword evidence="4 11" id="KW-0662">Pyridine nucleotide biosynthesis</keyword>
<dbReference type="InterPro" id="IPR014729">
    <property type="entry name" value="Rossmann-like_a/b/a_fold"/>
</dbReference>
<dbReference type="InterPro" id="IPR004821">
    <property type="entry name" value="Cyt_trans-like"/>
</dbReference>
<evidence type="ECO:0000256" key="6">
    <source>
        <dbReference type="ARBA" id="ARBA00022695"/>
    </source>
</evidence>
<dbReference type="GO" id="GO:0004515">
    <property type="term" value="F:nicotinate-nucleotide adenylyltransferase activity"/>
    <property type="evidence" value="ECO:0007669"/>
    <property type="project" value="UniProtKB-UniRule"/>
</dbReference>
<dbReference type="GO" id="GO:0005524">
    <property type="term" value="F:ATP binding"/>
    <property type="evidence" value="ECO:0007669"/>
    <property type="project" value="UniProtKB-KW"/>
</dbReference>
<feature type="domain" description="Cytidyltransferase-like" evidence="12">
    <location>
        <begin position="7"/>
        <end position="162"/>
    </location>
</feature>
<reference evidence="13" key="1">
    <citation type="submission" date="2020-03" db="EMBL/GenBank/DDBJ databases">
        <title>Spirochaetal bacteria isolated from arthropods constitute a novel genus Entomospira genus novum within the order Spirochaetales.</title>
        <authorList>
            <person name="Grana-Miraglia L."/>
            <person name="Sikutova S."/>
            <person name="Fingerle V."/>
            <person name="Sing A."/>
            <person name="Castillo-Ramirez S."/>
            <person name="Margos G."/>
            <person name="Rudolf I."/>
        </authorList>
    </citation>
    <scope>NUCLEOTIDE SEQUENCE</scope>
    <source>
        <strain evidence="13">BR208</strain>
    </source>
</reference>
<evidence type="ECO:0000256" key="2">
    <source>
        <dbReference type="ARBA" id="ARBA00005019"/>
    </source>
</evidence>
<dbReference type="Pfam" id="PF01467">
    <property type="entry name" value="CTP_transf_like"/>
    <property type="match status" value="1"/>
</dbReference>
<gene>
    <name evidence="11 13" type="primary">nadD</name>
    <name evidence="13" type="ORF">HCT46_00495</name>
</gene>
<evidence type="ECO:0000256" key="8">
    <source>
        <dbReference type="ARBA" id="ARBA00022840"/>
    </source>
</evidence>
<evidence type="ECO:0000313" key="14">
    <source>
        <dbReference type="Proteomes" id="UP000752013"/>
    </source>
</evidence>
<evidence type="ECO:0000256" key="1">
    <source>
        <dbReference type="ARBA" id="ARBA00002324"/>
    </source>
</evidence>
<dbReference type="PANTHER" id="PTHR39321:SF3">
    <property type="entry name" value="PHOSPHOPANTETHEINE ADENYLYLTRANSFERASE"/>
    <property type="match status" value="1"/>
</dbReference>
<dbReference type="Gene3D" id="3.40.50.620">
    <property type="entry name" value="HUPs"/>
    <property type="match status" value="1"/>
</dbReference>
<protein>
    <recommendedName>
        <fullName evidence="11">Probable nicotinate-nucleotide adenylyltransferase</fullName>
        <ecNumber evidence="11">2.7.7.18</ecNumber>
    </recommendedName>
    <alternativeName>
        <fullName evidence="11">Deamido-NAD(+) diphosphorylase</fullName>
    </alternativeName>
    <alternativeName>
        <fullName evidence="11">Deamido-NAD(+) pyrophosphorylase</fullName>
    </alternativeName>
    <alternativeName>
        <fullName evidence="11">Nicotinate mononucleotide adenylyltransferase</fullName>
        <shortName evidence="11">NaMN adenylyltransferase</shortName>
    </alternativeName>
</protein>
<comment type="caution">
    <text evidence="13">The sequence shown here is derived from an EMBL/GenBank/DDBJ whole genome shotgun (WGS) entry which is preliminary data.</text>
</comment>
<dbReference type="EC" id="2.7.7.18" evidence="11"/>
<evidence type="ECO:0000256" key="7">
    <source>
        <dbReference type="ARBA" id="ARBA00022741"/>
    </source>
</evidence>
<keyword evidence="9 11" id="KW-0520">NAD</keyword>
<comment type="pathway">
    <text evidence="2 11">Cofactor biosynthesis; NAD(+) biosynthesis; deamido-NAD(+) from nicotinate D-ribonucleotide: step 1/1.</text>
</comment>
<sequence>MADSIILFGGTFDPVHVAHIAIASRARSLVAAKEVLFMPTRQNPLKDSLAAPLENRIDMLNIATEHLPWAHIVPPSAERDPDYTITAIESLYRERNFTSPPYFLIGEDLIDTLPRWHRVQELLQMVHLIIVSRSNNEHISCPYPHVSLIIPLLDITSTSIRNDTQMAYHEQHLHPKVWEYIKRERLYC</sequence>
<evidence type="ECO:0000313" key="13">
    <source>
        <dbReference type="EMBL" id="NIZ46407.1"/>
    </source>
</evidence>
<keyword evidence="5 11" id="KW-0808">Transferase</keyword>
<evidence type="ECO:0000256" key="3">
    <source>
        <dbReference type="ARBA" id="ARBA00009014"/>
    </source>
</evidence>